<dbReference type="Gene3D" id="3.30.1310.10">
    <property type="entry name" value="Nucleoid-associated protein YbaB-like domain"/>
    <property type="match status" value="1"/>
</dbReference>
<dbReference type="NCBIfam" id="TIGR00103">
    <property type="entry name" value="DNA_YbaB_EbfC"/>
    <property type="match status" value="1"/>
</dbReference>
<dbReference type="PANTHER" id="PTHR33449">
    <property type="entry name" value="NUCLEOID-ASSOCIATED PROTEIN YBAB"/>
    <property type="match status" value="1"/>
</dbReference>
<dbReference type="GO" id="GO:0003677">
    <property type="term" value="F:DNA binding"/>
    <property type="evidence" value="ECO:0007669"/>
    <property type="project" value="UniProtKB-UniRule"/>
</dbReference>
<dbReference type="Proteomes" id="UP001075225">
    <property type="component" value="Unassembled WGS sequence"/>
</dbReference>
<evidence type="ECO:0000256" key="2">
    <source>
        <dbReference type="HAMAP-Rule" id="MF_00274"/>
    </source>
</evidence>
<comment type="caution">
    <text evidence="6">The sequence shown here is derived from an EMBL/GenBank/DDBJ whole genome shotgun (WGS) entry which is preliminary data.</text>
</comment>
<keyword evidence="3" id="KW-0175">Coiled coil</keyword>
<proteinExistence type="inferred from homology"/>
<dbReference type="PANTHER" id="PTHR33449:SF1">
    <property type="entry name" value="NUCLEOID-ASSOCIATED PROTEIN YBAB"/>
    <property type="match status" value="1"/>
</dbReference>
<dbReference type="EMBL" id="JAPXGO010000002">
    <property type="protein sequence ID" value="MCZ6159624.1"/>
    <property type="molecule type" value="Genomic_DNA"/>
</dbReference>
<name>A0A2I1NA28_9BACT</name>
<dbReference type="AlphaFoldDB" id="A0A2I1NA28"/>
<evidence type="ECO:0000256" key="1">
    <source>
        <dbReference type="ARBA" id="ARBA00023125"/>
    </source>
</evidence>
<feature type="coiled-coil region" evidence="3">
    <location>
        <begin position="7"/>
        <end position="34"/>
    </location>
</feature>
<reference evidence="6 7" key="1">
    <citation type="submission" date="2017-12" db="EMBL/GenBank/DDBJ databases">
        <title>Phylogenetic diversity of female urinary microbiome.</title>
        <authorList>
            <person name="Thomas-White K."/>
            <person name="Wolfe A.J."/>
        </authorList>
    </citation>
    <scope>NUCLEOTIDE SEQUENCE [LARGE SCALE GENOMIC DNA]</scope>
    <source>
        <strain evidence="6 7">UMB0112</strain>
    </source>
</reference>
<dbReference type="EMBL" id="JAPXGP010000001">
    <property type="protein sequence ID" value="MCZ6160823.1"/>
    <property type="molecule type" value="Genomic_DNA"/>
</dbReference>
<evidence type="ECO:0000313" key="6">
    <source>
        <dbReference type="EMBL" id="PKZ29222.1"/>
    </source>
</evidence>
<keyword evidence="2" id="KW-0963">Cytoplasm</keyword>
<dbReference type="InterPro" id="IPR036894">
    <property type="entry name" value="YbaB-like_sf"/>
</dbReference>
<protein>
    <recommendedName>
        <fullName evidence="2">Nucleoid-associated protein CYJ41_05115</fullName>
    </recommendedName>
</protein>
<dbReference type="GO" id="GO:0043590">
    <property type="term" value="C:bacterial nucleoid"/>
    <property type="evidence" value="ECO:0007669"/>
    <property type="project" value="UniProtKB-UniRule"/>
</dbReference>
<reference evidence="4" key="2">
    <citation type="submission" date="2022-12" db="EMBL/GenBank/DDBJ databases">
        <title>Species Delineation and Comparative Genomics within the Campylobacter ureolyticus Complex.</title>
        <authorList>
            <person name="Maki J."/>
            <person name="Howard M."/>
            <person name="Connelly S."/>
            <person name="Hardy D.J."/>
            <person name="Cameron A."/>
        </authorList>
    </citation>
    <scope>NUCLEOTIDE SEQUENCE</scope>
    <source>
        <strain evidence="5">URMC_786</strain>
        <strain evidence="4">URMC_787</strain>
    </source>
</reference>
<evidence type="ECO:0000313" key="5">
    <source>
        <dbReference type="EMBL" id="MCZ6160823.1"/>
    </source>
</evidence>
<evidence type="ECO:0000313" key="4">
    <source>
        <dbReference type="EMBL" id="MCZ6159624.1"/>
    </source>
</evidence>
<dbReference type="Pfam" id="PF02575">
    <property type="entry name" value="YbaB_DNA_bd"/>
    <property type="match status" value="1"/>
</dbReference>
<comment type="similarity">
    <text evidence="2">Belongs to the YbaB/EbfC family.</text>
</comment>
<comment type="subcellular location">
    <subcellularLocation>
        <location evidence="2">Cytoplasm</location>
        <location evidence="2">Nucleoid</location>
    </subcellularLocation>
</comment>
<dbReference type="HAMAP" id="MF_00274">
    <property type="entry name" value="DNA_YbaB_EbfC"/>
    <property type="match status" value="1"/>
</dbReference>
<organism evidence="6 7">
    <name type="scientific">Campylobacter ureolyticus</name>
    <dbReference type="NCBI Taxonomy" id="827"/>
    <lineage>
        <taxon>Bacteria</taxon>
        <taxon>Pseudomonadati</taxon>
        <taxon>Campylobacterota</taxon>
        <taxon>Epsilonproteobacteria</taxon>
        <taxon>Campylobacterales</taxon>
        <taxon>Campylobacteraceae</taxon>
        <taxon>Campylobacter</taxon>
    </lineage>
</organism>
<dbReference type="Proteomes" id="UP000234639">
    <property type="component" value="Unassembled WGS sequence"/>
</dbReference>
<comment type="subunit">
    <text evidence="2">Homodimer.</text>
</comment>
<keyword evidence="1 2" id="KW-0238">DNA-binding</keyword>
<dbReference type="Proteomes" id="UP001075461">
    <property type="component" value="Unassembled WGS sequence"/>
</dbReference>
<gene>
    <name evidence="6" type="ORF">CYJ41_05115</name>
    <name evidence="4" type="ORF">O6B32_03930</name>
    <name evidence="5" type="ORF">O6B92_00480</name>
</gene>
<evidence type="ECO:0000256" key="3">
    <source>
        <dbReference type="SAM" id="Coils"/>
    </source>
</evidence>
<comment type="function">
    <text evidence="2">Binds to DNA and alters its conformation. May be involved in regulation of gene expression, nucleoid organization and DNA protection.</text>
</comment>
<dbReference type="GO" id="GO:0005829">
    <property type="term" value="C:cytosol"/>
    <property type="evidence" value="ECO:0007669"/>
    <property type="project" value="TreeGrafter"/>
</dbReference>
<sequence length="109" mass="11919">MFEGIDFSKMGSLVEEMQKKVKEIEAENDNKEFSVKSGGGMVEIKINGKGEILDLNIDDELFEDKESLQILLISAMNDAVKLIENEKKNLASKMLGGFGGFGNLGGENS</sequence>
<dbReference type="PIRSF" id="PIRSF004555">
    <property type="entry name" value="UCP004555"/>
    <property type="match status" value="1"/>
</dbReference>
<dbReference type="SUPFAM" id="SSF82607">
    <property type="entry name" value="YbaB-like"/>
    <property type="match status" value="1"/>
</dbReference>
<evidence type="ECO:0000313" key="7">
    <source>
        <dbReference type="Proteomes" id="UP000234639"/>
    </source>
</evidence>
<dbReference type="EMBL" id="PKHU01000004">
    <property type="protein sequence ID" value="PKZ29222.1"/>
    <property type="molecule type" value="Genomic_DNA"/>
</dbReference>
<dbReference type="InterPro" id="IPR004401">
    <property type="entry name" value="YbaB/EbfC"/>
</dbReference>
<dbReference type="RefSeq" id="WP_016646169.1">
    <property type="nucleotide sequence ID" value="NZ_CABMOL010000008.1"/>
</dbReference>
<accession>A0A2I1NA28</accession>